<dbReference type="GO" id="GO:0005773">
    <property type="term" value="C:vacuole"/>
    <property type="evidence" value="ECO:0007669"/>
    <property type="project" value="UniProtKB-SubCell"/>
</dbReference>
<dbReference type="PANTHER" id="PTHR10426">
    <property type="entry name" value="STRICTOSIDINE SYNTHASE-RELATED"/>
    <property type="match status" value="1"/>
</dbReference>
<evidence type="ECO:0000256" key="9">
    <source>
        <dbReference type="ARBA" id="ARBA00022554"/>
    </source>
</evidence>
<evidence type="ECO:0000256" key="2">
    <source>
        <dbReference type="ARBA" id="ARBA00004255"/>
    </source>
</evidence>
<evidence type="ECO:0000256" key="10">
    <source>
        <dbReference type="ARBA" id="ARBA00022892"/>
    </source>
</evidence>
<evidence type="ECO:0000256" key="8">
    <source>
        <dbReference type="ARBA" id="ARBA00022490"/>
    </source>
</evidence>
<dbReference type="PANTHER" id="PTHR10426:SF86">
    <property type="entry name" value="PROTEIN STRICTOSIDINE SYNTHASE-LIKE 10-LIKE"/>
    <property type="match status" value="1"/>
</dbReference>
<dbReference type="Gene3D" id="2.120.10.30">
    <property type="entry name" value="TolB, C-terminal domain"/>
    <property type="match status" value="1"/>
</dbReference>
<keyword evidence="12" id="KW-0333">Golgi apparatus</keyword>
<dbReference type="FunFam" id="3.30.450.60:FF:000014">
    <property type="entry name" value="Coatomer subunit zeta-2"/>
    <property type="match status" value="1"/>
</dbReference>
<evidence type="ECO:0000256" key="4">
    <source>
        <dbReference type="ARBA" id="ARBA00006972"/>
    </source>
</evidence>
<dbReference type="GO" id="GO:0000139">
    <property type="term" value="C:Golgi membrane"/>
    <property type="evidence" value="ECO:0007669"/>
    <property type="project" value="UniProtKB-SubCell"/>
</dbReference>
<evidence type="ECO:0008006" key="21">
    <source>
        <dbReference type="Google" id="ProtNLM"/>
    </source>
</evidence>
<evidence type="ECO:0000256" key="14">
    <source>
        <dbReference type="ARBA" id="ARBA00023180"/>
    </source>
</evidence>
<dbReference type="SUPFAM" id="SSF63829">
    <property type="entry name" value="Calcium-dependent phosphotriesterase"/>
    <property type="match status" value="1"/>
</dbReference>
<dbReference type="InterPro" id="IPR011012">
    <property type="entry name" value="Longin-like_dom_sf"/>
</dbReference>
<dbReference type="InterPro" id="IPR011042">
    <property type="entry name" value="6-blade_b-propeller_TolB-like"/>
</dbReference>
<comment type="caution">
    <text evidence="19">The sequence shown here is derived from an EMBL/GenBank/DDBJ whole genome shotgun (WGS) entry which is preliminary data.</text>
</comment>
<evidence type="ECO:0000256" key="12">
    <source>
        <dbReference type="ARBA" id="ARBA00023034"/>
    </source>
</evidence>
<keyword evidence="10" id="KW-0931">ER-Golgi transport</keyword>
<dbReference type="EMBL" id="JAIQCV010000006">
    <property type="protein sequence ID" value="KAH1091059.1"/>
    <property type="molecule type" value="Genomic_DNA"/>
</dbReference>
<comment type="subcellular location">
    <subcellularLocation>
        <location evidence="3">Cytoplasmic vesicle</location>
        <location evidence="3">COPI-coated vesicle membrane</location>
        <topology evidence="3">Peripheral membrane protein</topology>
        <orientation evidence="3">Cytoplasmic side</orientation>
    </subcellularLocation>
    <subcellularLocation>
        <location evidence="2">Golgi apparatus membrane</location>
        <topology evidence="2">Peripheral membrane protein</topology>
        <orientation evidence="2">Cytoplasmic side</orientation>
    </subcellularLocation>
    <subcellularLocation>
        <location evidence="1">Vacuole</location>
    </subcellularLocation>
</comment>
<evidence type="ECO:0000256" key="15">
    <source>
        <dbReference type="ARBA" id="ARBA00023329"/>
    </source>
</evidence>
<dbReference type="InterPro" id="IPR018119">
    <property type="entry name" value="Strictosidine_synth_cons-reg"/>
</dbReference>
<keyword evidence="9" id="KW-0926">Vacuole</keyword>
<dbReference type="Proteomes" id="UP000828251">
    <property type="component" value="Unassembled WGS sequence"/>
</dbReference>
<keyword evidence="8" id="KW-0963">Cytoplasm</keyword>
<evidence type="ECO:0000259" key="18">
    <source>
        <dbReference type="Pfam" id="PF03088"/>
    </source>
</evidence>
<comment type="similarity">
    <text evidence="5">Belongs to the strictosidine synthase family.</text>
</comment>
<comment type="function">
    <text evidence="16">The coatomer is a cytosolic protein complex that binds to dilysine motifs and reversibly associates with Golgi non-clathrin-coated vesicles, which further mediate biosynthetic protein transport from the ER, via the Golgi up to the trans Golgi network. Coatomer complex is required for budding from Golgi membranes, and is essential for the retrograde Golgi-to-ER transport of dilysine-tagged proteins. The zeta subunit may be involved in regulating the coat assembly and, hence, the rate of biosynthetic protein transport due to its association-dissociation properties with the coatomer complex.</text>
</comment>
<evidence type="ECO:0000256" key="16">
    <source>
        <dbReference type="ARBA" id="ARBA00045555"/>
    </source>
</evidence>
<evidence type="ECO:0000256" key="11">
    <source>
        <dbReference type="ARBA" id="ARBA00022927"/>
    </source>
</evidence>
<dbReference type="Pfam" id="PF01217">
    <property type="entry name" value="Clat_adaptor_s"/>
    <property type="match status" value="1"/>
</dbReference>
<evidence type="ECO:0000256" key="7">
    <source>
        <dbReference type="ARBA" id="ARBA00022448"/>
    </source>
</evidence>
<proteinExistence type="inferred from homology"/>
<dbReference type="AlphaFoldDB" id="A0A9D4A617"/>
<dbReference type="OrthoDB" id="5307922at2759"/>
<dbReference type="GO" id="GO:0016787">
    <property type="term" value="F:hydrolase activity"/>
    <property type="evidence" value="ECO:0007669"/>
    <property type="project" value="TreeGrafter"/>
</dbReference>
<evidence type="ECO:0000256" key="3">
    <source>
        <dbReference type="ARBA" id="ARBA00004347"/>
    </source>
</evidence>
<dbReference type="GO" id="GO:0016192">
    <property type="term" value="P:vesicle-mediated transport"/>
    <property type="evidence" value="ECO:0007669"/>
    <property type="project" value="UniProtKB-KW"/>
</dbReference>
<protein>
    <recommendedName>
        <fullName evidence="21">Coatomer subunit zeta</fullName>
    </recommendedName>
</protein>
<feature type="domain" description="AP complex mu/sigma subunit" evidence="17">
    <location>
        <begin position="311"/>
        <end position="450"/>
    </location>
</feature>
<reference evidence="19 20" key="1">
    <citation type="journal article" date="2021" name="Plant Biotechnol. J.">
        <title>Multi-omics assisted identification of the key and species-specific regulatory components of drought-tolerant mechanisms in Gossypium stocksii.</title>
        <authorList>
            <person name="Yu D."/>
            <person name="Ke L."/>
            <person name="Zhang D."/>
            <person name="Wu Y."/>
            <person name="Sun Y."/>
            <person name="Mei J."/>
            <person name="Sun J."/>
            <person name="Sun Y."/>
        </authorList>
    </citation>
    <scope>NUCLEOTIDE SEQUENCE [LARGE SCALE GENOMIC DNA]</scope>
    <source>
        <strain evidence="20">cv. E1</strain>
        <tissue evidence="19">Leaf</tissue>
    </source>
</reference>
<keyword evidence="13" id="KW-0472">Membrane</keyword>
<sequence>MAIYVSKRGKRKSRIVIPKSYNQFNLTDVLGPESIAFDCKGQGPYVGVSDGRILKHEPNFGWKEFAIPSLTRRLCDGSTNPMLEPVCGRALGLKFNDATCDLYIADAYFGLLMVGPKGGVAQVLVNSSEGIPFRFTNGLDVDINTGVVYFTDSSIIFQRRYADLLSRSSTDRTGRLLRYDPRAKRASVMYKGLMFPNGVALSQDCSFLLVAETIRKRILKFNLGDEDGLNNNNPKVFAELPRVPDNIKMNEKGEFWVALNTGRLGETSNDGPDPVGVKYDAEGSILQELDGSGGTIFNSISEVNEELCPLIKNILLLDSEGKRIAVKYYSDDWSTNSAKEAFEKAVFAKTQKTNARTDAEITMFDNYVVVYKFVQDLHFFVTGGENENEIILAAVLQGFFDAVGLLLRGTVDKKEALENLDLILLCLDEIVDGGIILETDANVIAGKVASHSMDAGAPLSEQTITQALATAREHLTRSLLK</sequence>
<evidence type="ECO:0000256" key="6">
    <source>
        <dbReference type="ARBA" id="ARBA00011775"/>
    </source>
</evidence>
<evidence type="ECO:0000313" key="19">
    <source>
        <dbReference type="EMBL" id="KAH1091059.1"/>
    </source>
</evidence>
<name>A0A9D4A617_9ROSI</name>
<comment type="subunit">
    <text evidence="6">Oligomeric complex that consists of at least the alpha, beta, beta', gamma, delta, epsilon and zeta subunits.</text>
</comment>
<organism evidence="19 20">
    <name type="scientific">Gossypium stocksii</name>
    <dbReference type="NCBI Taxonomy" id="47602"/>
    <lineage>
        <taxon>Eukaryota</taxon>
        <taxon>Viridiplantae</taxon>
        <taxon>Streptophyta</taxon>
        <taxon>Embryophyta</taxon>
        <taxon>Tracheophyta</taxon>
        <taxon>Spermatophyta</taxon>
        <taxon>Magnoliopsida</taxon>
        <taxon>eudicotyledons</taxon>
        <taxon>Gunneridae</taxon>
        <taxon>Pentapetalae</taxon>
        <taxon>rosids</taxon>
        <taxon>malvids</taxon>
        <taxon>Malvales</taxon>
        <taxon>Malvaceae</taxon>
        <taxon>Malvoideae</taxon>
        <taxon>Gossypium</taxon>
    </lineage>
</organism>
<dbReference type="SUPFAM" id="SSF64356">
    <property type="entry name" value="SNARE-like"/>
    <property type="match status" value="1"/>
</dbReference>
<evidence type="ECO:0000256" key="5">
    <source>
        <dbReference type="ARBA" id="ARBA00009191"/>
    </source>
</evidence>
<keyword evidence="11" id="KW-0653">Protein transport</keyword>
<gene>
    <name evidence="19" type="ORF">J1N35_018316</name>
</gene>
<keyword evidence="14" id="KW-0325">Glycoprotein</keyword>
<accession>A0A9D4A617</accession>
<evidence type="ECO:0000259" key="17">
    <source>
        <dbReference type="Pfam" id="PF01217"/>
    </source>
</evidence>
<dbReference type="GO" id="GO:0015031">
    <property type="term" value="P:protein transport"/>
    <property type="evidence" value="ECO:0007669"/>
    <property type="project" value="UniProtKB-KW"/>
</dbReference>
<evidence type="ECO:0000313" key="20">
    <source>
        <dbReference type="Proteomes" id="UP000828251"/>
    </source>
</evidence>
<evidence type="ECO:0000256" key="1">
    <source>
        <dbReference type="ARBA" id="ARBA00004116"/>
    </source>
</evidence>
<evidence type="ECO:0000256" key="13">
    <source>
        <dbReference type="ARBA" id="ARBA00023136"/>
    </source>
</evidence>
<dbReference type="GO" id="GO:0030663">
    <property type="term" value="C:COPI-coated vesicle membrane"/>
    <property type="evidence" value="ECO:0007669"/>
    <property type="project" value="UniProtKB-SubCell"/>
</dbReference>
<keyword evidence="15" id="KW-0968">Cytoplasmic vesicle</keyword>
<comment type="similarity">
    <text evidence="4">Belongs to the adaptor complexes small subunit family.</text>
</comment>
<dbReference type="CDD" id="cd14829">
    <property type="entry name" value="Zeta-COP"/>
    <property type="match status" value="1"/>
</dbReference>
<dbReference type="Pfam" id="PF03088">
    <property type="entry name" value="Str_synth"/>
    <property type="match status" value="1"/>
</dbReference>
<keyword evidence="7" id="KW-0813">Transport</keyword>
<feature type="domain" description="Strictosidine synthase conserved region" evidence="18">
    <location>
        <begin position="137"/>
        <end position="221"/>
    </location>
</feature>
<dbReference type="InterPro" id="IPR022775">
    <property type="entry name" value="AP_mu_sigma_su"/>
</dbReference>
<keyword evidence="20" id="KW-1185">Reference proteome</keyword>